<keyword evidence="2" id="KW-1133">Transmembrane helix</keyword>
<gene>
    <name evidence="3" type="ORF">GCM10009838_13720</name>
</gene>
<evidence type="ECO:0000256" key="1">
    <source>
        <dbReference type="SAM" id="MobiDB-lite"/>
    </source>
</evidence>
<evidence type="ECO:0000313" key="4">
    <source>
        <dbReference type="Proteomes" id="UP001499854"/>
    </source>
</evidence>
<feature type="compositionally biased region" description="Low complexity" evidence="1">
    <location>
        <begin position="74"/>
        <end position="96"/>
    </location>
</feature>
<feature type="region of interest" description="Disordered" evidence="1">
    <location>
        <begin position="71"/>
        <end position="105"/>
    </location>
</feature>
<proteinExistence type="predicted"/>
<evidence type="ECO:0000256" key="2">
    <source>
        <dbReference type="SAM" id="Phobius"/>
    </source>
</evidence>
<keyword evidence="4" id="KW-1185">Reference proteome</keyword>
<protein>
    <submittedName>
        <fullName evidence="3">Uncharacterized protein</fullName>
    </submittedName>
</protein>
<reference evidence="3 4" key="1">
    <citation type="journal article" date="2019" name="Int. J. Syst. Evol. Microbiol.">
        <title>The Global Catalogue of Microorganisms (GCM) 10K type strain sequencing project: providing services to taxonomists for standard genome sequencing and annotation.</title>
        <authorList>
            <consortium name="The Broad Institute Genomics Platform"/>
            <consortium name="The Broad Institute Genome Sequencing Center for Infectious Disease"/>
            <person name="Wu L."/>
            <person name="Ma J."/>
        </authorList>
    </citation>
    <scope>NUCLEOTIDE SEQUENCE [LARGE SCALE GENOMIC DNA]</scope>
    <source>
        <strain evidence="3 4">JCM 16013</strain>
    </source>
</reference>
<keyword evidence="2" id="KW-0472">Membrane</keyword>
<sequence length="480" mass="50293">MIIEEHEDGAVRGLLGTAFGAAEPPLRDLASGSIARGDAARRRNRWYATGGAVLSVVAAVGTFAAVAGSGGVAGKPAPAAATTAKPTPTKPKPSASDKQQPHGALVDATVKSQDIRTRLPGLLQPMLPAGVTIQLAPSDYTPLSQDDFLLTGPSGTTVMTASGGRLEWSPGEDRKLGCLQKGSCDVHKVAGGTVYVNADNYTASDQMGDTKGALKPGSEKMIVGQDVWMTFVPDDRNAQYLQIREATTVAAMPYADKAPAGWTGTWPPSLVGFGTKNGADPHGVQLSADDFAALARHAGIDEVETLLDPRTTPSADAVKAQDDRNAKIEGLLAQVLPAGVKATLTRTVVGSDLILTGPSGQRNLLRIATLQRNLSPFSGSMGCGAMAVCQRRTVPGGQVLMWGQVPTDSKLHPLSDKPNSFDYWYLPDDTSQPAVQFSLTTNYMSQTVEDVQLTTDQFAAAAANPHLSDIADQVVALLKQ</sequence>
<evidence type="ECO:0000313" key="3">
    <source>
        <dbReference type="EMBL" id="GAA1958804.1"/>
    </source>
</evidence>
<feature type="transmembrane region" description="Helical" evidence="2">
    <location>
        <begin position="46"/>
        <end position="67"/>
    </location>
</feature>
<dbReference type="RefSeq" id="WP_344656072.1">
    <property type="nucleotide sequence ID" value="NZ_BAAAQM010000005.1"/>
</dbReference>
<name>A0ABN2QVC0_9ACTN</name>
<organism evidence="3 4">
    <name type="scientific">Catenulispora subtropica</name>
    <dbReference type="NCBI Taxonomy" id="450798"/>
    <lineage>
        <taxon>Bacteria</taxon>
        <taxon>Bacillati</taxon>
        <taxon>Actinomycetota</taxon>
        <taxon>Actinomycetes</taxon>
        <taxon>Catenulisporales</taxon>
        <taxon>Catenulisporaceae</taxon>
        <taxon>Catenulispora</taxon>
    </lineage>
</organism>
<accession>A0ABN2QVC0</accession>
<keyword evidence="2" id="KW-0812">Transmembrane</keyword>
<dbReference type="Proteomes" id="UP001499854">
    <property type="component" value="Unassembled WGS sequence"/>
</dbReference>
<comment type="caution">
    <text evidence="3">The sequence shown here is derived from an EMBL/GenBank/DDBJ whole genome shotgun (WGS) entry which is preliminary data.</text>
</comment>
<dbReference type="EMBL" id="BAAAQM010000005">
    <property type="protein sequence ID" value="GAA1958804.1"/>
    <property type="molecule type" value="Genomic_DNA"/>
</dbReference>